<dbReference type="AlphaFoldDB" id="A0A553I8J1"/>
<feature type="compositionally biased region" description="Pro residues" evidence="1">
    <location>
        <begin position="1"/>
        <end position="11"/>
    </location>
</feature>
<proteinExistence type="predicted"/>
<reference evidence="3" key="1">
    <citation type="submission" date="2019-06" db="EMBL/GenBank/DDBJ databases">
        <title>Draft genome sequence of the griseofulvin-producing fungus Xylaria cubensis strain G536.</title>
        <authorList>
            <person name="Mead M.E."/>
            <person name="Raja H.A."/>
            <person name="Steenwyk J.L."/>
            <person name="Knowles S.L."/>
            <person name="Oberlies N.H."/>
            <person name="Rokas A."/>
        </authorList>
    </citation>
    <scope>NUCLEOTIDE SEQUENCE [LARGE SCALE GENOMIC DNA]</scope>
    <source>
        <strain evidence="3">G536</strain>
    </source>
</reference>
<dbReference type="OrthoDB" id="3513895at2759"/>
<gene>
    <name evidence="2" type="ORF">FHL15_002776</name>
</gene>
<protein>
    <submittedName>
        <fullName evidence="2">Uncharacterized protein</fullName>
    </submittedName>
</protein>
<evidence type="ECO:0000313" key="2">
    <source>
        <dbReference type="EMBL" id="TRX96504.1"/>
    </source>
</evidence>
<feature type="region of interest" description="Disordered" evidence="1">
    <location>
        <begin position="1"/>
        <end position="32"/>
    </location>
</feature>
<comment type="caution">
    <text evidence="2">The sequence shown here is derived from an EMBL/GenBank/DDBJ whole genome shotgun (WGS) entry which is preliminary data.</text>
</comment>
<name>A0A553I8J1_9PEZI</name>
<evidence type="ECO:0000313" key="3">
    <source>
        <dbReference type="Proteomes" id="UP000319160"/>
    </source>
</evidence>
<keyword evidence="3" id="KW-1185">Reference proteome</keyword>
<organism evidence="2 3">
    <name type="scientific">Xylaria flabelliformis</name>
    <dbReference type="NCBI Taxonomy" id="2512241"/>
    <lineage>
        <taxon>Eukaryota</taxon>
        <taxon>Fungi</taxon>
        <taxon>Dikarya</taxon>
        <taxon>Ascomycota</taxon>
        <taxon>Pezizomycotina</taxon>
        <taxon>Sordariomycetes</taxon>
        <taxon>Xylariomycetidae</taxon>
        <taxon>Xylariales</taxon>
        <taxon>Xylariaceae</taxon>
        <taxon>Xylaria</taxon>
    </lineage>
</organism>
<dbReference type="Proteomes" id="UP000319160">
    <property type="component" value="Unassembled WGS sequence"/>
</dbReference>
<dbReference type="EMBL" id="VFLP01000011">
    <property type="protein sequence ID" value="TRX96504.1"/>
    <property type="molecule type" value="Genomic_DNA"/>
</dbReference>
<accession>A0A553I8J1</accession>
<evidence type="ECO:0000256" key="1">
    <source>
        <dbReference type="SAM" id="MobiDB-lite"/>
    </source>
</evidence>
<sequence length="83" mass="8718">MEVPNVPPAGPPKRRLFKGTLKPLSTRPTGKSYTLAPASISEVVIKDAAGRPATRCPSTAISSTAVPQPFVDPAVLQRRPPSS</sequence>